<keyword evidence="2" id="KW-1185">Reference proteome</keyword>
<accession>A0AC61N7A9</accession>
<sequence length="640" mass="72866">MAADQKKNFRIAFLTVDWNYELVESTLHGLTQYTVDHPNVQIRVFDCFGKDQGNDKDRSEYTIFQLPNLSCFDGLLVQSNQIVLRAAWESLEKQIVESGIPAVSIGQELKGCSLVFFDNSQAQYDIAEHIIREHGARRLAYLTGNLHSGFEGPERMSGFLAACRDNGIPKENIEIIECTWRTSDGVDVAKKWISEGRPLPDAFISANDEMALGLMETLQENGIRIPRDVMVCGFDNLSSAELSSPRLSTVHTDHSKLDYFAADVLVGMIRGEETRTRIPFGYELICSESCGCHNAPRRGVIRDLYFQQTRFLRSFYIQQDLMAEELFEAQDLPDLMRIFNKSHSIFGCDNVYLCINEYYFDNYDKNMWPHYAEHFDSTMVLFDSGAKDSESGEEVVRFPTSSLLPDHLMEKEPFLIFYPLHYNTYSIGYIVLNGICAAAKHNLHESILNFLEIAIENVRKKSLLHNLNDTLDELYVHDALTGLYNRFGLTRFGQQRYDDLIASEGSVQVLFIDMNDMKAINDRFGHESGDAALKASARILQRICSENAFIMRYGGDEFIIIDSGRNPTLCEEIDAAADEYNRTSGIPFVLSLSIGVVRTTNEERKPLDECIRIADSLMYRNKQKKKAARKAEQPYPDHPE</sequence>
<gene>
    <name evidence="1" type="ORF">JYE49_01195</name>
</gene>
<evidence type="ECO:0000313" key="1">
    <source>
        <dbReference type="EMBL" id="QUC67354.1"/>
    </source>
</evidence>
<name>A0AC61N7A9_9FIRM</name>
<dbReference type="EMBL" id="CP068393">
    <property type="protein sequence ID" value="QUC67354.1"/>
    <property type="molecule type" value="Genomic_DNA"/>
</dbReference>
<reference evidence="1" key="1">
    <citation type="submission" date="2021-01" db="EMBL/GenBank/DDBJ databases">
        <title>Complete genome sequence of Clostridiales bacterium R-7.</title>
        <authorList>
            <person name="Mahoney-Kurpe S.C."/>
            <person name="Palevich N."/>
            <person name="Koike S."/>
            <person name="Moon C.D."/>
            <person name="Attwood G.T."/>
        </authorList>
    </citation>
    <scope>NUCLEOTIDE SEQUENCE</scope>
    <source>
        <strain evidence="1">R-7</strain>
    </source>
</reference>
<evidence type="ECO:0000313" key="2">
    <source>
        <dbReference type="Proteomes" id="UP000682782"/>
    </source>
</evidence>
<dbReference type="Proteomes" id="UP000682782">
    <property type="component" value="Chromosome"/>
</dbReference>
<proteinExistence type="predicted"/>
<protein>
    <submittedName>
        <fullName evidence="1">GGDEF domain-containing protein</fullName>
    </submittedName>
</protein>
<organism evidence="1 2">
    <name type="scientific">Aristaeella hokkaidonensis</name>
    <dbReference type="NCBI Taxonomy" id="3046382"/>
    <lineage>
        <taxon>Bacteria</taxon>
        <taxon>Bacillati</taxon>
        <taxon>Bacillota</taxon>
        <taxon>Clostridia</taxon>
        <taxon>Eubacteriales</taxon>
        <taxon>Aristaeellaceae</taxon>
        <taxon>Aristaeella</taxon>
    </lineage>
</organism>